<dbReference type="EMBL" id="SXEU01000004">
    <property type="protein sequence ID" value="NFV16902.1"/>
    <property type="molecule type" value="Genomic_DNA"/>
</dbReference>
<sequence>MGRIIGIFDKYFLILMLIEGGITMFMDAPSFKKSNMMKSYKQARWIGIFIITISLILYILQRILFQNSIFLKM</sequence>
<dbReference type="RefSeq" id="WP_061312130.1">
    <property type="nucleotide sequence ID" value="NZ_JACBCU010000002.1"/>
</dbReference>
<dbReference type="NCBIfam" id="NF042414">
    <property type="entry name" value="CLC_0170_fam"/>
    <property type="match status" value="1"/>
</dbReference>
<feature type="transmembrane region" description="Helical" evidence="1">
    <location>
        <begin position="12"/>
        <end position="31"/>
    </location>
</feature>
<keyword evidence="1" id="KW-0472">Membrane</keyword>
<evidence type="ECO:0000256" key="1">
    <source>
        <dbReference type="SAM" id="Phobius"/>
    </source>
</evidence>
<accession>A0A6G4HUH7</accession>
<dbReference type="AlphaFoldDB" id="A0A6G4HUH7"/>
<reference evidence="2" key="1">
    <citation type="submission" date="2019-04" db="EMBL/GenBank/DDBJ databases">
        <title>Genome sequencing of Clostridium botulinum Groups I-IV and Clostridium butyricum.</title>
        <authorList>
            <person name="Brunt J."/>
            <person name="Van Vliet A.H.M."/>
            <person name="Stringer S.C."/>
            <person name="Carter A.T."/>
            <person name="Peck M.W."/>
        </authorList>
    </citation>
    <scope>NUCLEOTIDE SEQUENCE</scope>
    <source>
        <strain evidence="2">751/1</strain>
    </source>
</reference>
<keyword evidence="1" id="KW-0812">Transmembrane</keyword>
<organism evidence="2">
    <name type="scientific">Clostridium botulinum</name>
    <dbReference type="NCBI Taxonomy" id="1491"/>
    <lineage>
        <taxon>Bacteria</taxon>
        <taxon>Bacillati</taxon>
        <taxon>Bacillota</taxon>
        <taxon>Clostridia</taxon>
        <taxon>Eubacteriales</taxon>
        <taxon>Clostridiaceae</taxon>
        <taxon>Clostridium</taxon>
    </lineage>
</organism>
<protein>
    <submittedName>
        <fullName evidence="2">Uncharacterized protein</fullName>
    </submittedName>
</protein>
<proteinExistence type="predicted"/>
<keyword evidence="1" id="KW-1133">Transmembrane helix</keyword>
<gene>
    <name evidence="2" type="ORF">FDG29_12115</name>
</gene>
<dbReference type="InterPro" id="IPR049971">
    <property type="entry name" value="CLC_0170-like"/>
</dbReference>
<name>A0A6G4HUH7_CLOBO</name>
<feature type="transmembrane region" description="Helical" evidence="1">
    <location>
        <begin position="43"/>
        <end position="65"/>
    </location>
</feature>
<evidence type="ECO:0000313" key="2">
    <source>
        <dbReference type="EMBL" id="NFV16902.1"/>
    </source>
</evidence>
<comment type="caution">
    <text evidence="2">The sequence shown here is derived from an EMBL/GenBank/DDBJ whole genome shotgun (WGS) entry which is preliminary data.</text>
</comment>